<dbReference type="GO" id="GO:0005739">
    <property type="term" value="C:mitochondrion"/>
    <property type="evidence" value="ECO:0007669"/>
    <property type="project" value="UniProtKB-SubCell"/>
</dbReference>
<dbReference type="InterPro" id="IPR029062">
    <property type="entry name" value="Class_I_gatase-like"/>
</dbReference>
<feature type="signal peptide" evidence="5">
    <location>
        <begin position="1"/>
        <end position="22"/>
    </location>
</feature>
<reference evidence="7" key="1">
    <citation type="submission" date="2025-08" db="UniProtKB">
        <authorList>
            <consortium name="RefSeq"/>
        </authorList>
    </citation>
    <scope>IDENTIFICATION</scope>
    <source>
        <tissue evidence="7">Muscle</tissue>
    </source>
</reference>
<protein>
    <submittedName>
        <fullName evidence="7">Glutamine amidotransferase-like class 1 domain-containing protein 3, mitochondrial isoform X1</fullName>
    </submittedName>
</protein>
<dbReference type="CDD" id="cd03133">
    <property type="entry name" value="GATase1_ES1"/>
    <property type="match status" value="1"/>
</dbReference>
<evidence type="ECO:0000256" key="1">
    <source>
        <dbReference type="ARBA" id="ARBA00004173"/>
    </source>
</evidence>
<dbReference type="OrthoDB" id="543156at2759"/>
<evidence type="ECO:0000313" key="7">
    <source>
        <dbReference type="RefSeq" id="XP_054942425.1"/>
    </source>
</evidence>
<dbReference type="SUPFAM" id="SSF52317">
    <property type="entry name" value="Class I glutamine amidotransferase-like"/>
    <property type="match status" value="1"/>
</dbReference>
<dbReference type="RefSeq" id="XP_054942425.1">
    <property type="nucleotide sequence ID" value="XM_055086450.1"/>
</dbReference>
<keyword evidence="2" id="KW-0809">Transit peptide</keyword>
<comment type="subcellular location">
    <subcellularLocation>
        <location evidence="1">Mitochondrion</location>
    </subcellularLocation>
</comment>
<feature type="chain" id="PRO_5040961679" evidence="5">
    <location>
        <begin position="23"/>
        <end position="381"/>
    </location>
</feature>
<evidence type="ECO:0000313" key="6">
    <source>
        <dbReference type="Proteomes" id="UP000248484"/>
    </source>
</evidence>
<gene>
    <name evidence="7" type="primary">GATD3</name>
</gene>
<keyword evidence="6" id="KW-1185">Reference proteome</keyword>
<keyword evidence="3" id="KW-0496">Mitochondrion</keyword>
<dbReference type="Gene3D" id="3.40.50.880">
    <property type="match status" value="1"/>
</dbReference>
<dbReference type="PANTHER" id="PTHR10224">
    <property type="entry name" value="ES1 PROTEIN HOMOLOG, MITOCHONDRIAL"/>
    <property type="match status" value="1"/>
</dbReference>
<evidence type="ECO:0000256" key="4">
    <source>
        <dbReference type="SAM" id="MobiDB-lite"/>
    </source>
</evidence>
<dbReference type="PANTHER" id="PTHR10224:SF9">
    <property type="entry name" value="GLUTAMINE AMIDOTRANSFERASE-LIKE CLASS 1 DOMAIN-CONTAINING PROTEIN 3, MITOCHONDRIAL-RELATED"/>
    <property type="match status" value="1"/>
</dbReference>
<dbReference type="GeneID" id="102974691"/>
<evidence type="ECO:0000256" key="3">
    <source>
        <dbReference type="ARBA" id="ARBA00023128"/>
    </source>
</evidence>
<dbReference type="NCBIfam" id="NF008747">
    <property type="entry name" value="PRK11780.1"/>
    <property type="match status" value="1"/>
</dbReference>
<accession>A0A9W2WTW4</accession>
<sequence length="381" mass="40660">MSSRRMAAIRALVASRLAVTAAFAPRPGLRALPFGGPAPSPRAALHASAPRPVARVAVVLSGCGVYDGTELHEASSILVHLSRAGAEVQIFAPDIPQMHVIDHTKGQPSEGETRNVLTESARIARGKITDLAKLSAANHDAAVFPGGFGAAKNLSTFAVDGGDCKVNKDVERVLKEFHQAGKPIGLCCIAPVLAAKVLGSVEVTVGHEQEEGGRWPHAGTAQVIKALGAKHCVTGVTEAHVDQKNKVVTTAAFMCDTTFHHVHDGLGAMSPWTQDGTFVCRRQDTGHRPQWFCRWEFPPRTWLPRGPEAAPRVCARRGPLAALWARRPLPSSPPRGHPSRPQHCPQHLETELGQMKPGQVTSRCDIRDQGRRAGPAAVTGS</sequence>
<name>A0A9W2WTW4_PHYMC</name>
<keyword evidence="5" id="KW-0732">Signal</keyword>
<dbReference type="FunFam" id="3.40.50.880:FF:000035">
    <property type="entry name" value="ES1 protein homolog, mitochondrial isoform X1"/>
    <property type="match status" value="1"/>
</dbReference>
<proteinExistence type="predicted"/>
<evidence type="ECO:0000256" key="5">
    <source>
        <dbReference type="SAM" id="SignalP"/>
    </source>
</evidence>
<dbReference type="Proteomes" id="UP000248484">
    <property type="component" value="Chromosome 8"/>
</dbReference>
<dbReference type="KEGG" id="pcad:102974691"/>
<organism evidence="6 7">
    <name type="scientific">Physeter macrocephalus</name>
    <name type="common">Sperm whale</name>
    <name type="synonym">Physeter catodon</name>
    <dbReference type="NCBI Taxonomy" id="9755"/>
    <lineage>
        <taxon>Eukaryota</taxon>
        <taxon>Metazoa</taxon>
        <taxon>Chordata</taxon>
        <taxon>Craniata</taxon>
        <taxon>Vertebrata</taxon>
        <taxon>Euteleostomi</taxon>
        <taxon>Mammalia</taxon>
        <taxon>Eutheria</taxon>
        <taxon>Laurasiatheria</taxon>
        <taxon>Artiodactyla</taxon>
        <taxon>Whippomorpha</taxon>
        <taxon>Cetacea</taxon>
        <taxon>Odontoceti</taxon>
        <taxon>Physeteridae</taxon>
        <taxon>Physeter</taxon>
    </lineage>
</organism>
<evidence type="ECO:0000256" key="2">
    <source>
        <dbReference type="ARBA" id="ARBA00022946"/>
    </source>
</evidence>
<feature type="region of interest" description="Disordered" evidence="4">
    <location>
        <begin position="326"/>
        <end position="381"/>
    </location>
</feature>
<dbReference type="CTD" id="8209"/>
<dbReference type="AlphaFoldDB" id="A0A9W2WTW4"/>